<name>A0A085FYX6_9ENTR</name>
<evidence type="ECO:0000256" key="10">
    <source>
        <dbReference type="SAM" id="MobiDB-lite"/>
    </source>
</evidence>
<dbReference type="InterPro" id="IPR025949">
    <property type="entry name" value="PapC-like_C"/>
</dbReference>
<dbReference type="Proteomes" id="UP000028653">
    <property type="component" value="Unassembled WGS sequence"/>
</dbReference>
<dbReference type="PANTHER" id="PTHR30451:SF8">
    <property type="entry name" value="FIMBRIAL USHER PROTEIN"/>
    <property type="match status" value="1"/>
</dbReference>
<keyword evidence="7 9" id="KW-0472">Membrane</keyword>
<evidence type="ECO:0000256" key="1">
    <source>
        <dbReference type="ARBA" id="ARBA00004571"/>
    </source>
</evidence>
<dbReference type="Gene3D" id="2.60.40.2610">
    <property type="entry name" value="Outer membrane usher protein FimD, plug domain"/>
    <property type="match status" value="1"/>
</dbReference>
<evidence type="ECO:0000313" key="14">
    <source>
        <dbReference type="Proteomes" id="UP000028653"/>
    </source>
</evidence>
<feature type="domain" description="PapC N-terminal" evidence="12">
    <location>
        <begin position="44"/>
        <end position="176"/>
    </location>
</feature>
<dbReference type="Pfam" id="PF13953">
    <property type="entry name" value="PapC_C"/>
    <property type="match status" value="1"/>
</dbReference>
<keyword evidence="9" id="KW-1029">Fimbrium biogenesis</keyword>
<dbReference type="Gene3D" id="3.10.20.410">
    <property type="match status" value="1"/>
</dbReference>
<dbReference type="InterPro" id="IPR037224">
    <property type="entry name" value="PapC_N_sf"/>
</dbReference>
<evidence type="ECO:0000256" key="3">
    <source>
        <dbReference type="ARBA" id="ARBA00022448"/>
    </source>
</evidence>
<dbReference type="RefSeq" id="WP_246864896.1">
    <property type="nucleotide sequence ID" value="NZ_JMPI01000077.1"/>
</dbReference>
<dbReference type="InterPro" id="IPR000015">
    <property type="entry name" value="Fimb_usher"/>
</dbReference>
<dbReference type="Pfam" id="PF00577">
    <property type="entry name" value="Usher"/>
    <property type="match status" value="1"/>
</dbReference>
<dbReference type="InterPro" id="IPR043142">
    <property type="entry name" value="PapC-like_C_sf"/>
</dbReference>
<dbReference type="GO" id="GO:0015473">
    <property type="term" value="F:fimbrial usher porin activity"/>
    <property type="evidence" value="ECO:0007669"/>
    <property type="project" value="InterPro"/>
</dbReference>
<proteinExistence type="inferred from homology"/>
<keyword evidence="3 9" id="KW-0813">Transport</keyword>
<dbReference type="SUPFAM" id="SSF141729">
    <property type="entry name" value="FimD N-terminal domain-like"/>
    <property type="match status" value="1"/>
</dbReference>
<keyword evidence="8 9" id="KW-0998">Cell outer membrane</keyword>
<evidence type="ECO:0000256" key="5">
    <source>
        <dbReference type="ARBA" id="ARBA00022692"/>
    </source>
</evidence>
<keyword evidence="5 9" id="KW-0812">Transmembrane</keyword>
<organism evidence="13 14">
    <name type="scientific">Buttiauxella agrestis ATCC 33320</name>
    <dbReference type="NCBI Taxonomy" id="1006004"/>
    <lineage>
        <taxon>Bacteria</taxon>
        <taxon>Pseudomonadati</taxon>
        <taxon>Pseudomonadota</taxon>
        <taxon>Gammaproteobacteria</taxon>
        <taxon>Enterobacterales</taxon>
        <taxon>Enterobacteriaceae</taxon>
        <taxon>Buttiauxella</taxon>
    </lineage>
</organism>
<comment type="subcellular location">
    <subcellularLocation>
        <location evidence="1 9">Cell outer membrane</location>
        <topology evidence="1 9">Multi-pass membrane protein</topology>
    </subcellularLocation>
</comment>
<evidence type="ECO:0000256" key="9">
    <source>
        <dbReference type="RuleBase" id="RU003884"/>
    </source>
</evidence>
<dbReference type="PROSITE" id="PS01151">
    <property type="entry name" value="FIMBRIAL_USHER"/>
    <property type="match status" value="1"/>
</dbReference>
<dbReference type="Gene3D" id="2.60.40.2070">
    <property type="match status" value="1"/>
</dbReference>
<dbReference type="GO" id="GO:0009297">
    <property type="term" value="P:pilus assembly"/>
    <property type="evidence" value="ECO:0007669"/>
    <property type="project" value="InterPro"/>
</dbReference>
<dbReference type="Pfam" id="PF13954">
    <property type="entry name" value="PapC_N"/>
    <property type="match status" value="1"/>
</dbReference>
<protein>
    <submittedName>
        <fullName evidence="13">Beta-fimbriae usher protein</fullName>
    </submittedName>
</protein>
<sequence length="810" mass="86568">MDSQYYIKDMRISLSVLSLAIAVAFSTPLMVSAKEGGASTDDIEFDTQTVKARGVDPALAQWFNKAPRFLPGTTVVALSVNGAQKSKLEVHFDKHGNFCPDKAFFKAAGLITPSGFEKNPDCFDLKTSWPQAELNLDPGENKIDLVVPADALTVAGQDASQYEHGGVAGMLNYDAQYMGSSGSSSGTEFEQLDTEAGFNAKDWIFRSRESLSRLNGETSVRHQAAYTQHTFDEMKKVLQAGQVSLANSMFSTGQVLGMQMFPDTALQNSKSGAAVVDGIADTQSVVEVRQSGVLVYSTTVPAGPFHLQNFPLLNTRSDLSIKLTGNNGEVRQFTVPAAAFLANGAAVASGLSFGAGKLDQEGSTKSPMLATVGTGWALTPRTVLNVGILGSSVYRAGAASLGMQPFNATQLNIQSSFAQDSEHGDKGISTSVNVNHQLTERVSANVNMTQQTSGYQEFSDAIQSDDQDSGGRTHNQYGAGISWAVEDIGTPSLSWARSTTFQGQSTTYVRGGWSKQIGRAYLSASLEHNSGTDSMDADDRLYVNMSIPFGNRSVSSYYTHANTGTRYGGRYSDRSSQDRGWSLAADRDEEGQNTNLTSTMDMVTPVSQLSGSISRDSNNFTSWSGHSSGSVVAHNHGVTLSPYHVGDTFGIAKVGNEGGIRLDTPSGPTWTDSKGYAVLPTLNGYRSSAIQVDTRSLDKNVDINNAWQETSLARGAVGYINFSVMHTRRVLVTLTDAHGQPALHGASVFNKEGEFITVVGDKGKTFIPDSKPGMQFDVQASGKTICTFTLSLPEDADTSGIFEVANAKCS</sequence>
<evidence type="ECO:0000259" key="12">
    <source>
        <dbReference type="Pfam" id="PF13954"/>
    </source>
</evidence>
<evidence type="ECO:0000313" key="13">
    <source>
        <dbReference type="EMBL" id="KFC76671.1"/>
    </source>
</evidence>
<evidence type="ECO:0000256" key="7">
    <source>
        <dbReference type="ARBA" id="ARBA00023136"/>
    </source>
</evidence>
<dbReference type="PANTHER" id="PTHR30451">
    <property type="entry name" value="OUTER MEMBRANE USHER PROTEIN"/>
    <property type="match status" value="1"/>
</dbReference>
<dbReference type="AlphaFoldDB" id="A0A085FYX6"/>
<feature type="region of interest" description="Disordered" evidence="10">
    <location>
        <begin position="569"/>
        <end position="595"/>
    </location>
</feature>
<dbReference type="EMBL" id="JMPI01000077">
    <property type="protein sequence ID" value="KFC76671.1"/>
    <property type="molecule type" value="Genomic_DNA"/>
</dbReference>
<dbReference type="InterPro" id="IPR018030">
    <property type="entry name" value="Fimbrial_membr_usher_CS"/>
</dbReference>
<evidence type="ECO:0000256" key="2">
    <source>
        <dbReference type="ARBA" id="ARBA00008064"/>
    </source>
</evidence>
<keyword evidence="14" id="KW-1185">Reference proteome</keyword>
<accession>A0A085FYX6</accession>
<dbReference type="GO" id="GO:0009279">
    <property type="term" value="C:cell outer membrane"/>
    <property type="evidence" value="ECO:0007669"/>
    <property type="project" value="UniProtKB-SubCell"/>
</dbReference>
<reference evidence="13 14" key="1">
    <citation type="submission" date="2014-05" db="EMBL/GenBank/DDBJ databases">
        <title>ATOL: Assembling a taxonomically balanced genome-scale reconstruction of the evolutionary history of the Enterobacteriaceae.</title>
        <authorList>
            <person name="Plunkett G.III."/>
            <person name="Neeno-Eckwall E.C."/>
            <person name="Glasner J.D."/>
            <person name="Perna N.T."/>
        </authorList>
    </citation>
    <scope>NUCLEOTIDE SEQUENCE [LARGE SCALE GENOMIC DNA]</scope>
    <source>
        <strain evidence="13 14">ATCC 33320</strain>
    </source>
</reference>
<comment type="similarity">
    <text evidence="2 9">Belongs to the fimbrial export usher family.</text>
</comment>
<dbReference type="InterPro" id="IPR025885">
    <property type="entry name" value="PapC_N"/>
</dbReference>
<feature type="domain" description="PapC-like C-terminal" evidence="11">
    <location>
        <begin position="731"/>
        <end position="794"/>
    </location>
</feature>
<dbReference type="InterPro" id="IPR042186">
    <property type="entry name" value="FimD_plug_dom"/>
</dbReference>
<evidence type="ECO:0000259" key="11">
    <source>
        <dbReference type="Pfam" id="PF13953"/>
    </source>
</evidence>
<gene>
    <name evidence="13" type="ORF">GBAG_4391</name>
</gene>
<evidence type="ECO:0000256" key="6">
    <source>
        <dbReference type="ARBA" id="ARBA00022729"/>
    </source>
</evidence>
<comment type="caution">
    <text evidence="13">The sequence shown here is derived from an EMBL/GenBank/DDBJ whole genome shotgun (WGS) entry which is preliminary data.</text>
</comment>
<dbReference type="Gene3D" id="2.60.40.3110">
    <property type="match status" value="1"/>
</dbReference>
<keyword evidence="6" id="KW-0732">Signal</keyword>
<dbReference type="eggNOG" id="COG3188">
    <property type="taxonomic scope" value="Bacteria"/>
</dbReference>
<evidence type="ECO:0000256" key="4">
    <source>
        <dbReference type="ARBA" id="ARBA00022452"/>
    </source>
</evidence>
<dbReference type="STRING" id="1006004.GBAG_4391"/>
<keyword evidence="4" id="KW-1134">Transmembrane beta strand</keyword>
<evidence type="ECO:0000256" key="8">
    <source>
        <dbReference type="ARBA" id="ARBA00023237"/>
    </source>
</evidence>